<keyword evidence="4 8" id="KW-0328">Glycosyltransferase</keyword>
<gene>
    <name evidence="12" type="primary">ADE4_1</name>
    <name evidence="12" type="ORF">LOCC1_G008398</name>
</gene>
<feature type="binding site" evidence="10">
    <location>
        <position position="376"/>
    </location>
    <ligand>
        <name>Mg(2+)</name>
        <dbReference type="ChEBI" id="CHEBI:18420"/>
    </ligand>
</feature>
<dbReference type="OrthoDB" id="191723at2759"/>
<evidence type="ECO:0000313" key="12">
    <source>
        <dbReference type="EMBL" id="TVY31410.1"/>
    </source>
</evidence>
<dbReference type="PANTHER" id="PTHR11907">
    <property type="entry name" value="AMIDOPHOSPHORIBOSYLTRANSFERASE"/>
    <property type="match status" value="1"/>
</dbReference>
<dbReference type="EMBL" id="QGMI01002305">
    <property type="protein sequence ID" value="TVY31410.1"/>
    <property type="molecule type" value="Genomic_DNA"/>
</dbReference>
<evidence type="ECO:0000256" key="8">
    <source>
        <dbReference type="PIRNR" id="PIRNR000485"/>
    </source>
</evidence>
<evidence type="ECO:0000256" key="5">
    <source>
        <dbReference type="ARBA" id="ARBA00022679"/>
    </source>
</evidence>
<dbReference type="InterPro" id="IPR029057">
    <property type="entry name" value="PRTase-like"/>
</dbReference>
<dbReference type="InterPro" id="IPR029055">
    <property type="entry name" value="Ntn_hydrolases_N"/>
</dbReference>
<dbReference type="Gene3D" id="3.40.50.2020">
    <property type="match status" value="1"/>
</dbReference>
<dbReference type="UniPathway" id="UPA00074">
    <property type="reaction ID" value="UER00124"/>
</dbReference>
<evidence type="ECO:0000256" key="6">
    <source>
        <dbReference type="ARBA" id="ARBA00022755"/>
    </source>
</evidence>
<evidence type="ECO:0000256" key="4">
    <source>
        <dbReference type="ARBA" id="ARBA00022676"/>
    </source>
</evidence>
<feature type="binding site" evidence="10">
    <location>
        <position position="314"/>
    </location>
    <ligand>
        <name>Mg(2+)</name>
        <dbReference type="ChEBI" id="CHEBI:18420"/>
    </ligand>
</feature>
<accession>A0A8H8RC02</accession>
<feature type="binding site" evidence="10">
    <location>
        <position position="377"/>
    </location>
    <ligand>
        <name>Mg(2+)</name>
        <dbReference type="ChEBI" id="CHEBI:18420"/>
    </ligand>
</feature>
<reference evidence="12 13" key="1">
    <citation type="submission" date="2018-05" db="EMBL/GenBank/DDBJ databases">
        <title>Genome sequencing and assembly of the regulated plant pathogen Lachnellula willkommii and related sister species for the development of diagnostic species identification markers.</title>
        <authorList>
            <person name="Giroux E."/>
            <person name="Bilodeau G."/>
        </authorList>
    </citation>
    <scope>NUCLEOTIDE SEQUENCE [LARGE SCALE GENOMIC DNA]</scope>
    <source>
        <strain evidence="12 13">CBS 160.35</strain>
    </source>
</reference>
<keyword evidence="7" id="KW-0315">Glutamine amidotransferase</keyword>
<name>A0A8H8RC02_9HELO</name>
<comment type="caution">
    <text evidence="12">The sequence shown here is derived from an EMBL/GenBank/DDBJ whole genome shotgun (WGS) entry which is preliminary data.</text>
</comment>
<evidence type="ECO:0000256" key="7">
    <source>
        <dbReference type="ARBA" id="ARBA00022962"/>
    </source>
</evidence>
<evidence type="ECO:0000313" key="13">
    <source>
        <dbReference type="Proteomes" id="UP000443090"/>
    </source>
</evidence>
<sequence length="534" mass="58383">MCGILALISGNVDCGDAAVDLHEALYALQHRGQDACGIATSHKSGRIYSCKGKGLASKVFRDGAIIPELPGFMGLGHLRYPTAGTSSNAESQPFYVSSPYGLLFSHNGNLLDTEKLKEYLDFEAHRHVNTESDSEIMLQVFASQLLQTNKRRVDADDLFTGLENMYKLTIGGFAFCGLVAGFAIFGARDPHGIRPLVIGSRPNQDGKGLDYMLASESVALDQLGFTGIQDIKPGQAVIIPKGGSPIFRQVHPQLSYTPDIFEYCYFSCPNSIIDGISVYESRQNMGLKLANTIRKTLGQEVVDSIDIVVPIPDSGIVPALLVAEALNRPYRHAFSRNRYIFRTFIMPNQAKRRKGVKSKLNPLRCEFKDKNVLLVDDSIVRGTTSLQVCNMAREAGAKKVYFASSSPAVTHPHIYGIDLATSTELVAYNRDRQAIAALINADEVVFLTLEDLESACAELSPRPQQRFEVGVFCGRYVTPVSKGYLERLEQSRGKLDAIDKNDDGAFVTVGDSLTAHPVVSKCSDIGLHNLVGDH</sequence>
<proteinExistence type="inferred from homology"/>
<keyword evidence="13" id="KW-1185">Reference proteome</keyword>
<dbReference type="EC" id="2.4.2.14" evidence="3 8"/>
<dbReference type="GO" id="GO:0006189">
    <property type="term" value="P:'de novo' IMP biosynthetic process"/>
    <property type="evidence" value="ECO:0007669"/>
    <property type="project" value="UniProtKB-UniPathway"/>
</dbReference>
<keyword evidence="10" id="KW-0479">Metal-binding</keyword>
<evidence type="ECO:0000256" key="2">
    <source>
        <dbReference type="ARBA" id="ARBA00010138"/>
    </source>
</evidence>
<keyword evidence="6 8" id="KW-0658">Purine biosynthesis</keyword>
<dbReference type="InterPro" id="IPR005854">
    <property type="entry name" value="PurF"/>
</dbReference>
<dbReference type="PIRSF" id="PIRSF000485">
    <property type="entry name" value="Amd_phspho_trans"/>
    <property type="match status" value="1"/>
</dbReference>
<dbReference type="Proteomes" id="UP000443090">
    <property type="component" value="Unassembled WGS sequence"/>
</dbReference>
<comment type="cofactor">
    <cofactor evidence="10">
        <name>Mg(2+)</name>
        <dbReference type="ChEBI" id="CHEBI:18420"/>
    </cofactor>
    <text evidence="10">Binds 1 Mg(2+) ion per subunit.</text>
</comment>
<dbReference type="Gene3D" id="3.60.20.10">
    <property type="entry name" value="Glutamine Phosphoribosylpyrophosphate, subunit 1, domain 1"/>
    <property type="match status" value="1"/>
</dbReference>
<dbReference type="SUPFAM" id="SSF53271">
    <property type="entry name" value="PRTase-like"/>
    <property type="match status" value="1"/>
</dbReference>
<dbReference type="PROSITE" id="PS51278">
    <property type="entry name" value="GATASE_TYPE_2"/>
    <property type="match status" value="1"/>
</dbReference>
<dbReference type="GO" id="GO:0004044">
    <property type="term" value="F:amidophosphoribosyltransferase activity"/>
    <property type="evidence" value="ECO:0007669"/>
    <property type="project" value="UniProtKB-EC"/>
</dbReference>
<keyword evidence="5 8" id="KW-0808">Transferase</keyword>
<dbReference type="CDD" id="cd06223">
    <property type="entry name" value="PRTases_typeI"/>
    <property type="match status" value="1"/>
</dbReference>
<organism evidence="12 13">
    <name type="scientific">Lachnellula occidentalis</name>
    <dbReference type="NCBI Taxonomy" id="215460"/>
    <lineage>
        <taxon>Eukaryota</taxon>
        <taxon>Fungi</taxon>
        <taxon>Dikarya</taxon>
        <taxon>Ascomycota</taxon>
        <taxon>Pezizomycotina</taxon>
        <taxon>Leotiomycetes</taxon>
        <taxon>Helotiales</taxon>
        <taxon>Lachnaceae</taxon>
        <taxon>Lachnellula</taxon>
    </lineage>
</organism>
<dbReference type="InterPro" id="IPR017932">
    <property type="entry name" value="GATase_2_dom"/>
</dbReference>
<evidence type="ECO:0000256" key="1">
    <source>
        <dbReference type="ARBA" id="ARBA00005209"/>
    </source>
</evidence>
<evidence type="ECO:0000256" key="10">
    <source>
        <dbReference type="PIRSR" id="PIRSR000485-2"/>
    </source>
</evidence>
<comment type="catalytic activity">
    <reaction evidence="8">
        <text>5-phospho-beta-D-ribosylamine + L-glutamate + diphosphate = 5-phospho-alpha-D-ribose 1-diphosphate + L-glutamine + H2O</text>
        <dbReference type="Rhea" id="RHEA:14905"/>
        <dbReference type="ChEBI" id="CHEBI:15377"/>
        <dbReference type="ChEBI" id="CHEBI:29985"/>
        <dbReference type="ChEBI" id="CHEBI:33019"/>
        <dbReference type="ChEBI" id="CHEBI:58017"/>
        <dbReference type="ChEBI" id="CHEBI:58359"/>
        <dbReference type="ChEBI" id="CHEBI:58681"/>
        <dbReference type="EC" id="2.4.2.14"/>
    </reaction>
</comment>
<dbReference type="GO" id="GO:0046872">
    <property type="term" value="F:metal ion binding"/>
    <property type="evidence" value="ECO:0007669"/>
    <property type="project" value="UniProtKB-KW"/>
</dbReference>
<evidence type="ECO:0000256" key="3">
    <source>
        <dbReference type="ARBA" id="ARBA00011941"/>
    </source>
</evidence>
<dbReference type="Pfam" id="PF13522">
    <property type="entry name" value="GATase_6"/>
    <property type="match status" value="1"/>
</dbReference>
<dbReference type="InterPro" id="IPR000836">
    <property type="entry name" value="PRTase_dom"/>
</dbReference>
<protein>
    <recommendedName>
        <fullName evidence="3 8">Amidophosphoribosyltransferase</fullName>
        <shortName evidence="8">ATase</shortName>
        <ecNumber evidence="3 8">2.4.2.14</ecNumber>
    </recommendedName>
    <alternativeName>
        <fullName evidence="8">Glutamine phosphoribosylpyrophosphate amidotransferase</fullName>
    </alternativeName>
</protein>
<feature type="domain" description="Glutamine amidotransferase type-2" evidence="11">
    <location>
        <begin position="2"/>
        <end position="242"/>
    </location>
</feature>
<evidence type="ECO:0000256" key="9">
    <source>
        <dbReference type="PIRSR" id="PIRSR000485-1"/>
    </source>
</evidence>
<feature type="active site" description="Nucleophile" evidence="9">
    <location>
        <position position="2"/>
    </location>
</feature>
<dbReference type="HAMAP" id="MF_01931">
    <property type="entry name" value="PurF"/>
    <property type="match status" value="1"/>
</dbReference>
<evidence type="ECO:0000259" key="11">
    <source>
        <dbReference type="PROSITE" id="PS51278"/>
    </source>
</evidence>
<dbReference type="AlphaFoldDB" id="A0A8H8RC02"/>
<comment type="pathway">
    <text evidence="1 8">Purine metabolism; IMP biosynthesis via de novo pathway; N(1)-(5-phospho-D-ribosyl)glycinamide from 5-phospho-alpha-D-ribose 1-diphosphate: step 1/2.</text>
</comment>
<comment type="similarity">
    <text evidence="2 8">In the C-terminal section; belongs to the purine/pyrimidine phosphoribosyltransferase family.</text>
</comment>
<dbReference type="NCBIfam" id="TIGR01134">
    <property type="entry name" value="purF"/>
    <property type="match status" value="1"/>
</dbReference>
<dbReference type="SUPFAM" id="SSF56235">
    <property type="entry name" value="N-terminal nucleophile aminohydrolases (Ntn hydrolases)"/>
    <property type="match status" value="1"/>
</dbReference>
<dbReference type="GO" id="GO:0009113">
    <property type="term" value="P:purine nucleobase biosynthetic process"/>
    <property type="evidence" value="ECO:0007669"/>
    <property type="project" value="InterPro"/>
</dbReference>
<keyword evidence="10" id="KW-0460">Magnesium</keyword>